<dbReference type="GO" id="GO:0061599">
    <property type="term" value="F:molybdopterin molybdotransferase activity"/>
    <property type="evidence" value="ECO:0007669"/>
    <property type="project" value="UniProtKB-UniRule"/>
</dbReference>
<dbReference type="InterPro" id="IPR038987">
    <property type="entry name" value="MoeA-like"/>
</dbReference>
<name>A0A845S7T7_9PROT</name>
<dbReference type="GO" id="GO:0006777">
    <property type="term" value="P:Mo-molybdopterin cofactor biosynthetic process"/>
    <property type="evidence" value="ECO:0007669"/>
    <property type="project" value="UniProtKB-UniRule"/>
</dbReference>
<dbReference type="PANTHER" id="PTHR10192">
    <property type="entry name" value="MOLYBDOPTERIN BIOSYNTHESIS PROTEIN"/>
    <property type="match status" value="1"/>
</dbReference>
<dbReference type="CDD" id="cd00887">
    <property type="entry name" value="MoeA"/>
    <property type="match status" value="1"/>
</dbReference>
<dbReference type="SUPFAM" id="SSF53218">
    <property type="entry name" value="Molybdenum cofactor biosynthesis proteins"/>
    <property type="match status" value="1"/>
</dbReference>
<evidence type="ECO:0000313" key="9">
    <source>
        <dbReference type="EMBL" id="NCU62989.1"/>
    </source>
</evidence>
<gene>
    <name evidence="9" type="ORF">EBV78_02715</name>
    <name evidence="8" type="ORF">EBX74_00780</name>
</gene>
<dbReference type="InterPro" id="IPR005110">
    <property type="entry name" value="MoeA_linker/N"/>
</dbReference>
<dbReference type="Pfam" id="PF00994">
    <property type="entry name" value="MoCF_biosynth"/>
    <property type="match status" value="1"/>
</dbReference>
<protein>
    <recommendedName>
        <fullName evidence="6">Molybdopterin molybdenumtransferase</fullName>
        <ecNumber evidence="6">2.10.1.1</ecNumber>
    </recommendedName>
</protein>
<proteinExistence type="inferred from homology"/>
<dbReference type="GO" id="GO:0005829">
    <property type="term" value="C:cytosol"/>
    <property type="evidence" value="ECO:0007669"/>
    <property type="project" value="TreeGrafter"/>
</dbReference>
<evidence type="ECO:0000256" key="6">
    <source>
        <dbReference type="RuleBase" id="RU365090"/>
    </source>
</evidence>
<dbReference type="UniPathway" id="UPA00344"/>
<evidence type="ECO:0000313" key="10">
    <source>
        <dbReference type="Proteomes" id="UP000572953"/>
    </source>
</evidence>
<dbReference type="InterPro" id="IPR036425">
    <property type="entry name" value="MoaB/Mog-like_dom_sf"/>
</dbReference>
<dbReference type="SMART" id="SM00852">
    <property type="entry name" value="MoCF_biosynth"/>
    <property type="match status" value="1"/>
</dbReference>
<dbReference type="Gene3D" id="2.170.190.11">
    <property type="entry name" value="Molybdopterin biosynthesis moea protein, domain 3"/>
    <property type="match status" value="1"/>
</dbReference>
<keyword evidence="6 9" id="KW-0808">Transferase</keyword>
<dbReference type="InterPro" id="IPR036135">
    <property type="entry name" value="MoeA_linker/N_sf"/>
</dbReference>
<accession>A0A845S7T7</accession>
<dbReference type="EC" id="2.10.1.1" evidence="6"/>
<dbReference type="InterPro" id="IPR008284">
    <property type="entry name" value="MoCF_biosynth_CS"/>
</dbReference>
<comment type="catalytic activity">
    <reaction evidence="5">
        <text>adenylyl-molybdopterin + molybdate = Mo-molybdopterin + AMP + H(+)</text>
        <dbReference type="Rhea" id="RHEA:35047"/>
        <dbReference type="ChEBI" id="CHEBI:15378"/>
        <dbReference type="ChEBI" id="CHEBI:36264"/>
        <dbReference type="ChEBI" id="CHEBI:62727"/>
        <dbReference type="ChEBI" id="CHEBI:71302"/>
        <dbReference type="ChEBI" id="CHEBI:456215"/>
        <dbReference type="EC" id="2.10.1.1"/>
    </reaction>
</comment>
<evidence type="ECO:0000313" key="8">
    <source>
        <dbReference type="EMBL" id="NCU52836.1"/>
    </source>
</evidence>
<comment type="pathway">
    <text evidence="2 6">Cofactor biosynthesis; molybdopterin biosynthesis.</text>
</comment>
<comment type="similarity">
    <text evidence="3 6">Belongs to the MoeA family.</text>
</comment>
<dbReference type="AlphaFoldDB" id="A0A845S7T7"/>
<dbReference type="GO" id="GO:0046872">
    <property type="term" value="F:metal ion binding"/>
    <property type="evidence" value="ECO:0007669"/>
    <property type="project" value="UniProtKB-UniRule"/>
</dbReference>
<comment type="cofactor">
    <cofactor evidence="6">
        <name>Mg(2+)</name>
        <dbReference type="ChEBI" id="CHEBI:18420"/>
    </cofactor>
</comment>
<dbReference type="Gene3D" id="2.40.340.10">
    <property type="entry name" value="MoeA, C-terminal, domain IV"/>
    <property type="match status" value="1"/>
</dbReference>
<sequence length="415" mass="46784">MISYIHSQKILKKAPIKIGDEIIHTKNSQNRVVSLNIFSKYNYPAANNAAFDGFAVNSKDTKFLNKNSPQKFKIIGSMIAGTKPITKKIKKFESVEIMTGGIIPKAFDTIIPIEQIIFYPNKDNPKYIVVDKKINKHQHVRFAGSDYKKNDLIIKKGTIINSNHILALKTLGIKKIKVKKKPNILFFSTGNEISDSENIPAWKVRNSNGPYINSLNENFLFNFINGGILRDNHAFIFKKQIRKMLRSNIDIIVTSGAISAGKFDFIPSVIKTFKLSNYFKGVEIKPGKPVLFAKIKGKEKALFGLPGNPISTAACYRFFVNPYLLNILGVQTEKPIKTILKNTYAKRKNMTHFVKAKLSSSNSGTLQLEALKGQDSFRIKPFTQSNMWAVFPAGKQSFKKGDMIDCFFPNYPNTI</sequence>
<evidence type="ECO:0000259" key="7">
    <source>
        <dbReference type="SMART" id="SM00852"/>
    </source>
</evidence>
<dbReference type="Pfam" id="PF03453">
    <property type="entry name" value="MoeA_N"/>
    <property type="match status" value="1"/>
</dbReference>
<evidence type="ECO:0000256" key="2">
    <source>
        <dbReference type="ARBA" id="ARBA00005046"/>
    </source>
</evidence>
<dbReference type="InterPro" id="IPR036688">
    <property type="entry name" value="MoeA_C_domain_IV_sf"/>
</dbReference>
<dbReference type="Proteomes" id="UP000572953">
    <property type="component" value="Unassembled WGS sequence"/>
</dbReference>
<dbReference type="EMBL" id="RGGN01000083">
    <property type="protein sequence ID" value="NCU62989.1"/>
    <property type="molecule type" value="Genomic_DNA"/>
</dbReference>
<dbReference type="InterPro" id="IPR001453">
    <property type="entry name" value="MoaB/Mog_dom"/>
</dbReference>
<evidence type="ECO:0000256" key="5">
    <source>
        <dbReference type="ARBA" id="ARBA00047317"/>
    </source>
</evidence>
<evidence type="ECO:0000256" key="4">
    <source>
        <dbReference type="ARBA" id="ARBA00023150"/>
    </source>
</evidence>
<dbReference type="Gene3D" id="3.90.105.10">
    <property type="entry name" value="Molybdopterin biosynthesis moea protein, domain 2"/>
    <property type="match status" value="1"/>
</dbReference>
<evidence type="ECO:0000256" key="3">
    <source>
        <dbReference type="ARBA" id="ARBA00010763"/>
    </source>
</evidence>
<organism evidence="9 10">
    <name type="scientific">Candidatus Fonsibacter lacus</name>
    <dbReference type="NCBI Taxonomy" id="2576439"/>
    <lineage>
        <taxon>Bacteria</taxon>
        <taxon>Pseudomonadati</taxon>
        <taxon>Pseudomonadota</taxon>
        <taxon>Alphaproteobacteria</taxon>
        <taxon>Candidatus Pelagibacterales</taxon>
        <taxon>Candidatus Pelagibacterales incertae sedis</taxon>
        <taxon>Candidatus Fonsibacter</taxon>
    </lineage>
</organism>
<keyword evidence="6" id="KW-0460">Magnesium</keyword>
<dbReference type="Gene3D" id="3.40.980.10">
    <property type="entry name" value="MoaB/Mog-like domain"/>
    <property type="match status" value="1"/>
</dbReference>
<keyword evidence="4 6" id="KW-0501">Molybdenum cofactor biosynthesis</keyword>
<dbReference type="PANTHER" id="PTHR10192:SF30">
    <property type="entry name" value="MOLYBDOPTERIN ADENYLYLTRANSFERASE"/>
    <property type="match status" value="1"/>
</dbReference>
<dbReference type="Proteomes" id="UP000747791">
    <property type="component" value="Unassembled WGS sequence"/>
</dbReference>
<comment type="function">
    <text evidence="1 6">Catalyzes the insertion of molybdate into adenylated molybdopterin with the concomitant release of AMP.</text>
</comment>
<keyword evidence="6" id="KW-0500">Molybdenum</keyword>
<dbReference type="PROSITE" id="PS01079">
    <property type="entry name" value="MOCF_BIOSYNTHESIS_2"/>
    <property type="match status" value="1"/>
</dbReference>
<dbReference type="EMBL" id="RGOB01000009">
    <property type="protein sequence ID" value="NCU52836.1"/>
    <property type="molecule type" value="Genomic_DNA"/>
</dbReference>
<comment type="caution">
    <text evidence="9">The sequence shown here is derived from an EMBL/GenBank/DDBJ whole genome shotgun (WGS) entry which is preliminary data.</text>
</comment>
<reference evidence="9 10" key="1">
    <citation type="submission" date="2018-10" db="EMBL/GenBank/DDBJ databases">
        <title>Iterative Subtractive Binning of Freshwater Chronoseries Metagenomes Recovers Nearly Complete Genomes from over Four Hundred Novel Species.</title>
        <authorList>
            <person name="Rodriguez-R L.M."/>
            <person name="Tsementzi D."/>
            <person name="Luo C."/>
            <person name="Konstantinidis K.T."/>
        </authorList>
    </citation>
    <scope>NUCLEOTIDE SEQUENCE [LARGE SCALE GENOMIC DNA]</scope>
    <source>
        <strain evidence="9">WB7_2B_003</strain>
        <strain evidence="8">WB8_2A_004</strain>
    </source>
</reference>
<dbReference type="SUPFAM" id="SSF63867">
    <property type="entry name" value="MoeA C-terminal domain-like"/>
    <property type="match status" value="1"/>
</dbReference>
<dbReference type="SUPFAM" id="SSF63882">
    <property type="entry name" value="MoeA N-terminal region -like"/>
    <property type="match status" value="1"/>
</dbReference>
<feature type="domain" description="MoaB/Mog" evidence="7">
    <location>
        <begin position="185"/>
        <end position="326"/>
    </location>
</feature>
<keyword evidence="6" id="KW-0479">Metal-binding</keyword>
<evidence type="ECO:0000256" key="1">
    <source>
        <dbReference type="ARBA" id="ARBA00002901"/>
    </source>
</evidence>